<reference evidence="3" key="1">
    <citation type="journal article" date="2020" name="ISME J.">
        <title>Gammaproteobacteria mediating utilization of methyl-, sulfur- and petroleum organic compounds in deep ocean hydrothermal plumes.</title>
        <authorList>
            <person name="Zhou Z."/>
            <person name="Liu Y."/>
            <person name="Pan J."/>
            <person name="Cron B.R."/>
            <person name="Toner B.M."/>
            <person name="Anantharaman K."/>
            <person name="Breier J.A."/>
            <person name="Dick G.J."/>
            <person name="Li M."/>
        </authorList>
    </citation>
    <scope>NUCLEOTIDE SEQUENCE</scope>
    <source>
        <strain evidence="3">SZUA-1501</strain>
    </source>
</reference>
<feature type="domain" description="Pyruvate/ketoisovalerate oxidoreductase catalytic" evidence="2">
    <location>
        <begin position="18"/>
        <end position="207"/>
    </location>
</feature>
<evidence type="ECO:0000313" key="3">
    <source>
        <dbReference type="EMBL" id="HIP98196.1"/>
    </source>
</evidence>
<dbReference type="InterPro" id="IPR002869">
    <property type="entry name" value="Pyrv_flavodox_OxRed_cen"/>
</dbReference>
<dbReference type="SUPFAM" id="SSF53323">
    <property type="entry name" value="Pyruvate-ferredoxin oxidoreductase, PFOR, domain III"/>
    <property type="match status" value="1"/>
</dbReference>
<dbReference type="InterPro" id="IPR051626">
    <property type="entry name" value="Oxidoreductase_gamma_subunit"/>
</dbReference>
<dbReference type="NCBIfam" id="TIGR02175">
    <property type="entry name" value="PorC_KorC"/>
    <property type="match status" value="1"/>
</dbReference>
<dbReference type="AlphaFoldDB" id="A0A9D0YNT1"/>
<dbReference type="PANTHER" id="PTHR43366">
    <property type="entry name" value="PYRUVATE SYNTHASE SUBUNIT PORC"/>
    <property type="match status" value="1"/>
</dbReference>
<sequence length="212" mass="22870">MTVSLNKGTIEIRWHGRGGQGTVTAAKMFASVAVKRGFYGQSIPMFGLERSGTPVAVYSRVSKEPIQRNDPVTKPHIVVITDPSVMVFLAASQGGKLPESIPDPRAGITDETVFIINSPMPPQEAKRILGLEGKPNKVCTVDATKIALEEIGRNVPNTAILGAMAKILPEVINMETVREELEESFGASSKLRALIPANLKAMERGYNEVKCA</sequence>
<dbReference type="InterPro" id="IPR011894">
    <property type="entry name" value="PorC_KorC"/>
</dbReference>
<evidence type="ECO:0000256" key="1">
    <source>
        <dbReference type="ARBA" id="ARBA00023002"/>
    </source>
</evidence>
<gene>
    <name evidence="3" type="ORF">EYH37_02360</name>
</gene>
<dbReference type="PANTHER" id="PTHR43366:SF1">
    <property type="entry name" value="PYRUVATE SYNTHASE SUBUNIT PORC"/>
    <property type="match status" value="1"/>
</dbReference>
<evidence type="ECO:0000259" key="2">
    <source>
        <dbReference type="Pfam" id="PF01558"/>
    </source>
</evidence>
<keyword evidence="3" id="KW-0670">Pyruvate</keyword>
<dbReference type="EMBL" id="DQVE01000023">
    <property type="protein sequence ID" value="HIP98196.1"/>
    <property type="molecule type" value="Genomic_DNA"/>
</dbReference>
<accession>A0A9D0YNT1</accession>
<name>A0A9D0YNT1_AQUAO</name>
<evidence type="ECO:0000313" key="4">
    <source>
        <dbReference type="Proteomes" id="UP000606463"/>
    </source>
</evidence>
<organism evidence="3 4">
    <name type="scientific">Aquifex aeolicus</name>
    <dbReference type="NCBI Taxonomy" id="63363"/>
    <lineage>
        <taxon>Bacteria</taxon>
        <taxon>Pseudomonadati</taxon>
        <taxon>Aquificota</taxon>
        <taxon>Aquificia</taxon>
        <taxon>Aquificales</taxon>
        <taxon>Aquificaceae</taxon>
        <taxon>Aquifex</taxon>
    </lineage>
</organism>
<keyword evidence="1" id="KW-0560">Oxidoreductase</keyword>
<protein>
    <submittedName>
        <fullName evidence="3">Pyruvate oxidoreductase subunit gamma</fullName>
    </submittedName>
</protein>
<dbReference type="GO" id="GO:0016625">
    <property type="term" value="F:oxidoreductase activity, acting on the aldehyde or oxo group of donors, iron-sulfur protein as acceptor"/>
    <property type="evidence" value="ECO:0007669"/>
    <property type="project" value="InterPro"/>
</dbReference>
<dbReference type="Gene3D" id="3.40.920.10">
    <property type="entry name" value="Pyruvate-ferredoxin oxidoreductase, PFOR, domain III"/>
    <property type="match status" value="1"/>
</dbReference>
<proteinExistence type="predicted"/>
<dbReference type="InterPro" id="IPR019752">
    <property type="entry name" value="Pyrv/ketoisovalerate_OxRed_cat"/>
</dbReference>
<comment type="caution">
    <text evidence="3">The sequence shown here is derived from an EMBL/GenBank/DDBJ whole genome shotgun (WGS) entry which is preliminary data.</text>
</comment>
<dbReference type="Pfam" id="PF01558">
    <property type="entry name" value="POR"/>
    <property type="match status" value="1"/>
</dbReference>
<dbReference type="Proteomes" id="UP000606463">
    <property type="component" value="Unassembled WGS sequence"/>
</dbReference>